<protein>
    <submittedName>
        <fullName evidence="5">Enoyl-CoA hydratase</fullName>
    </submittedName>
</protein>
<name>A0A1T4YPB1_9ACTN</name>
<dbReference type="Proteomes" id="UP000191040">
    <property type="component" value="Chromosome I"/>
</dbReference>
<evidence type="ECO:0000256" key="2">
    <source>
        <dbReference type="ARBA" id="ARBA00023098"/>
    </source>
</evidence>
<dbReference type="CDD" id="cd06558">
    <property type="entry name" value="crotonase-like"/>
    <property type="match status" value="1"/>
</dbReference>
<gene>
    <name evidence="5" type="ORF">SAMN06295964_0244</name>
</gene>
<keyword evidence="2" id="KW-0443">Lipid metabolism</keyword>
<evidence type="ECO:0000256" key="4">
    <source>
        <dbReference type="RuleBase" id="RU003707"/>
    </source>
</evidence>
<dbReference type="STRING" id="1736691.SAMN06295964_0244"/>
<dbReference type="Gene3D" id="3.90.226.10">
    <property type="entry name" value="2-enoyl-CoA Hydratase, Chain A, domain 1"/>
    <property type="match status" value="1"/>
</dbReference>
<dbReference type="InterPro" id="IPR029045">
    <property type="entry name" value="ClpP/crotonase-like_dom_sf"/>
</dbReference>
<evidence type="ECO:0000313" key="5">
    <source>
        <dbReference type="EMBL" id="SKB03408.1"/>
    </source>
</evidence>
<dbReference type="RefSeq" id="WP_078698456.1">
    <property type="nucleotide sequence ID" value="NZ_LT796768.1"/>
</dbReference>
<dbReference type="NCBIfam" id="NF005891">
    <property type="entry name" value="PRK07854.1"/>
    <property type="match status" value="1"/>
</dbReference>
<keyword evidence="6" id="KW-1185">Reference proteome</keyword>
<dbReference type="PROSITE" id="PS00166">
    <property type="entry name" value="ENOYL_COA_HYDRATASE"/>
    <property type="match status" value="1"/>
</dbReference>
<dbReference type="InterPro" id="IPR001753">
    <property type="entry name" value="Enoyl-CoA_hydra/iso"/>
</dbReference>
<keyword evidence="3" id="KW-0456">Lyase</keyword>
<sequence length="242" mass="25961">MSDLLTTARDGDVVVLTLRRPDRRNALNLALCRELHEAATVAVEQGARVLVVTGEGSAFCAGADLDGVYGDEFIEALYRMLHHLAKVPVPVIAAVNGPAIGAGTQLAIACDLRVVDERARFAVPTARNGMAVDAWTIRTLADLAGTGRARRVMLAADTIDRDEALACGLADRAGTLDDAIAWAHEIARLAPLTLAHNKLVLNGSTDDDERITQSFDDVWASEDVKEAALARTEKREPIFRGN</sequence>
<evidence type="ECO:0000256" key="1">
    <source>
        <dbReference type="ARBA" id="ARBA00005254"/>
    </source>
</evidence>
<dbReference type="InterPro" id="IPR018376">
    <property type="entry name" value="Enoyl-CoA_hyd/isom_CS"/>
</dbReference>
<dbReference type="AlphaFoldDB" id="A0A1T4YPB1"/>
<proteinExistence type="inferred from homology"/>
<dbReference type="PANTHER" id="PTHR11941:SF169">
    <property type="entry name" value="(7AS)-7A-METHYL-1,5-DIOXO-2,3,5,6,7,7A-HEXAHYDRO-1H-INDENE-CARBOXYL-COA HYDROLASE"/>
    <property type="match status" value="1"/>
</dbReference>
<dbReference type="GO" id="GO:0016829">
    <property type="term" value="F:lyase activity"/>
    <property type="evidence" value="ECO:0007669"/>
    <property type="project" value="UniProtKB-KW"/>
</dbReference>
<comment type="similarity">
    <text evidence="1 4">Belongs to the enoyl-CoA hydratase/isomerase family.</text>
</comment>
<dbReference type="PANTHER" id="PTHR11941">
    <property type="entry name" value="ENOYL-COA HYDRATASE-RELATED"/>
    <property type="match status" value="1"/>
</dbReference>
<dbReference type="GO" id="GO:0006635">
    <property type="term" value="P:fatty acid beta-oxidation"/>
    <property type="evidence" value="ECO:0007669"/>
    <property type="project" value="TreeGrafter"/>
</dbReference>
<dbReference type="EMBL" id="LT796768">
    <property type="protein sequence ID" value="SKB03408.1"/>
    <property type="molecule type" value="Genomic_DNA"/>
</dbReference>
<reference evidence="6" key="1">
    <citation type="submission" date="2017-02" db="EMBL/GenBank/DDBJ databases">
        <authorList>
            <person name="Varghese N."/>
            <person name="Submissions S."/>
        </authorList>
    </citation>
    <scope>NUCLEOTIDE SEQUENCE [LARGE SCALE GENOMIC DNA]</scope>
    <source>
        <strain evidence="6">9H-4</strain>
    </source>
</reference>
<evidence type="ECO:0000313" key="6">
    <source>
        <dbReference type="Proteomes" id="UP000191040"/>
    </source>
</evidence>
<organism evidence="5 6">
    <name type="scientific">Aeromicrobium choanae</name>
    <dbReference type="NCBI Taxonomy" id="1736691"/>
    <lineage>
        <taxon>Bacteria</taxon>
        <taxon>Bacillati</taxon>
        <taxon>Actinomycetota</taxon>
        <taxon>Actinomycetes</taxon>
        <taxon>Propionibacteriales</taxon>
        <taxon>Nocardioidaceae</taxon>
        <taxon>Aeromicrobium</taxon>
    </lineage>
</organism>
<dbReference type="SUPFAM" id="SSF52096">
    <property type="entry name" value="ClpP/crotonase"/>
    <property type="match status" value="1"/>
</dbReference>
<evidence type="ECO:0000256" key="3">
    <source>
        <dbReference type="ARBA" id="ARBA00023239"/>
    </source>
</evidence>
<dbReference type="Pfam" id="PF00378">
    <property type="entry name" value="ECH_1"/>
    <property type="match status" value="1"/>
</dbReference>
<dbReference type="OrthoDB" id="3569436at2"/>
<accession>A0A1T4YPB1</accession>